<dbReference type="PANTHER" id="PTHR48107">
    <property type="entry name" value="NADPH-DEPENDENT ALDEHYDE REDUCTASE-LIKE PROTEIN, CHLOROPLASTIC-RELATED"/>
    <property type="match status" value="1"/>
</dbReference>
<organism evidence="5 6">
    <name type="scientific">Billgrantia desiderata</name>
    <dbReference type="NCBI Taxonomy" id="52021"/>
    <lineage>
        <taxon>Bacteria</taxon>
        <taxon>Pseudomonadati</taxon>
        <taxon>Pseudomonadota</taxon>
        <taxon>Gammaproteobacteria</taxon>
        <taxon>Oceanospirillales</taxon>
        <taxon>Halomonadaceae</taxon>
        <taxon>Billgrantia</taxon>
    </lineage>
</organism>
<dbReference type="PRINTS" id="PR00081">
    <property type="entry name" value="GDHRDH"/>
</dbReference>
<evidence type="ECO:0000313" key="5">
    <source>
        <dbReference type="EMBL" id="MCE8053286.1"/>
    </source>
</evidence>
<dbReference type="InterPro" id="IPR002347">
    <property type="entry name" value="SDR_fam"/>
</dbReference>
<proteinExistence type="inferred from homology"/>
<evidence type="ECO:0000256" key="1">
    <source>
        <dbReference type="ARBA" id="ARBA00006484"/>
    </source>
</evidence>
<dbReference type="FunFam" id="3.40.50.720:FF:000097">
    <property type="entry name" value="SDR family oxidoreductase"/>
    <property type="match status" value="1"/>
</dbReference>
<dbReference type="PRINTS" id="PR00080">
    <property type="entry name" value="SDRFAMILY"/>
</dbReference>
<reference evidence="5" key="2">
    <citation type="journal article" date="2021" name="Front. Microbiol.">
        <title>Aerobic Denitrification and Heterotrophic Sulfur Oxidation in the Genus Halomonas Revealed by Six Novel Species Characterizations and Genome-Based Analysis.</title>
        <authorList>
            <person name="Wang L."/>
            <person name="Shao Z."/>
        </authorList>
    </citation>
    <scope>NUCLEOTIDE SEQUENCE</scope>
    <source>
        <strain evidence="5">MCCC 1A05776</strain>
    </source>
</reference>
<dbReference type="PROSITE" id="PS00061">
    <property type="entry name" value="ADH_SHORT"/>
    <property type="match status" value="1"/>
</dbReference>
<dbReference type="Pfam" id="PF13561">
    <property type="entry name" value="adh_short_C2"/>
    <property type="match status" value="1"/>
</dbReference>
<dbReference type="AlphaFoldDB" id="A0AAW4YXI4"/>
<protein>
    <recommendedName>
        <fullName evidence="3">Uncharacterized oxidoreductase YghA</fullName>
    </recommendedName>
</protein>
<dbReference type="Proteomes" id="UP001320178">
    <property type="component" value="Unassembled WGS sequence"/>
</dbReference>
<feature type="region of interest" description="Disordered" evidence="4">
    <location>
        <begin position="1"/>
        <end position="41"/>
    </location>
</feature>
<accession>A0AAW4YXI4</accession>
<evidence type="ECO:0000256" key="4">
    <source>
        <dbReference type="SAM" id="MobiDB-lite"/>
    </source>
</evidence>
<dbReference type="GO" id="GO:0016614">
    <property type="term" value="F:oxidoreductase activity, acting on CH-OH group of donors"/>
    <property type="evidence" value="ECO:0007669"/>
    <property type="project" value="UniProtKB-ARBA"/>
</dbReference>
<dbReference type="PANTHER" id="PTHR48107:SF16">
    <property type="entry name" value="NADPH-DEPENDENT ALDEHYDE REDUCTASE 1, CHLOROPLASTIC"/>
    <property type="match status" value="1"/>
</dbReference>
<dbReference type="InterPro" id="IPR020904">
    <property type="entry name" value="Sc_DH/Rdtase_CS"/>
</dbReference>
<dbReference type="InterPro" id="IPR036291">
    <property type="entry name" value="NAD(P)-bd_dom_sf"/>
</dbReference>
<evidence type="ECO:0000256" key="3">
    <source>
        <dbReference type="ARBA" id="ARBA00067437"/>
    </source>
</evidence>
<evidence type="ECO:0000313" key="6">
    <source>
        <dbReference type="Proteomes" id="UP001320178"/>
    </source>
</evidence>
<gene>
    <name evidence="5" type="ORF">HOP61_18505</name>
</gene>
<comment type="caution">
    <text evidence="5">The sequence shown here is derived from an EMBL/GenBank/DDBJ whole genome shotgun (WGS) entry which is preliminary data.</text>
</comment>
<name>A0AAW4YXI4_9GAMM</name>
<dbReference type="EMBL" id="JABFTS010000010">
    <property type="protein sequence ID" value="MCE8053286.1"/>
    <property type="molecule type" value="Genomic_DNA"/>
</dbReference>
<keyword evidence="2" id="KW-0560">Oxidoreductase</keyword>
<feature type="compositionally biased region" description="Basic and acidic residues" evidence="4">
    <location>
        <begin position="27"/>
        <end position="38"/>
    </location>
</feature>
<evidence type="ECO:0000256" key="2">
    <source>
        <dbReference type="ARBA" id="ARBA00023002"/>
    </source>
</evidence>
<sequence>MQDPREQFPRPPFPEQPQEWPGLAGEMEPRPDHGEESYHGSGRLVGRKALITGGDSGIGRAAAIAYAREGADVAINYLEVEEPDAREVIELIEAEGRTAVAIPGDIRDEAFCSELVETAVERLGGLDILVNNAARQQWAESIMDVSTEIFDDTMKTNLYAMFWITKAALPHMEEGASIINVASMVAEDPPEILLEYNMTKAAIVNFTKTLSKQVAERGIRVNSISPGPFWTPLQPSGGQPQEVVATFGEDSLMGRPGQPVEIAGVFVLLASQESSFATGQNYSATGGA</sequence>
<dbReference type="SUPFAM" id="SSF51735">
    <property type="entry name" value="NAD(P)-binding Rossmann-fold domains"/>
    <property type="match status" value="1"/>
</dbReference>
<comment type="similarity">
    <text evidence="1">Belongs to the short-chain dehydrogenases/reductases (SDR) family.</text>
</comment>
<reference evidence="5" key="1">
    <citation type="submission" date="2020-05" db="EMBL/GenBank/DDBJ databases">
        <authorList>
            <person name="Wang L."/>
            <person name="Shao Z."/>
        </authorList>
    </citation>
    <scope>NUCLEOTIDE SEQUENCE</scope>
    <source>
        <strain evidence="5">MCCC 1A05776</strain>
    </source>
</reference>
<dbReference type="Gene3D" id="3.40.50.720">
    <property type="entry name" value="NAD(P)-binding Rossmann-like Domain"/>
    <property type="match status" value="1"/>
</dbReference>